<feature type="transmembrane region" description="Helical" evidence="1">
    <location>
        <begin position="35"/>
        <end position="57"/>
    </location>
</feature>
<dbReference type="InterPro" id="IPR046161">
    <property type="entry name" value="DUF6163"/>
</dbReference>
<organism evidence="2 3">
    <name type="scientific">Methylobacterium aerolatum</name>
    <dbReference type="NCBI Taxonomy" id="418708"/>
    <lineage>
        <taxon>Bacteria</taxon>
        <taxon>Pseudomonadati</taxon>
        <taxon>Pseudomonadota</taxon>
        <taxon>Alphaproteobacteria</taxon>
        <taxon>Hyphomicrobiales</taxon>
        <taxon>Methylobacteriaceae</taxon>
        <taxon>Methylobacterium</taxon>
    </lineage>
</organism>
<feature type="transmembrane region" description="Helical" evidence="1">
    <location>
        <begin position="77"/>
        <end position="96"/>
    </location>
</feature>
<evidence type="ECO:0000313" key="3">
    <source>
        <dbReference type="Proteomes" id="UP001231124"/>
    </source>
</evidence>
<dbReference type="RefSeq" id="WP_238201610.1">
    <property type="nucleotide sequence ID" value="NZ_BPQE01000004.1"/>
</dbReference>
<keyword evidence="1" id="KW-1133">Transmembrane helix</keyword>
<proteinExistence type="predicted"/>
<sequence length="152" mass="16385">MRGLIPLRGKPARSGGLLGDRIERHAAPPSSTWDIVLVWFMRLTALAWLVKSVYAWATILDVLPGVRPFEGEPFGRQAAIVYFAVVDAAAASGLWLTSAWGGVLWLLAVTSALTLALLTPQLVPISTPFLIAGASVMAIYFVLSWLAAREGR</sequence>
<keyword evidence="1" id="KW-0812">Transmembrane</keyword>
<gene>
    <name evidence="2" type="ORF">QO012_001336</name>
</gene>
<accession>A0ABU0HYS8</accession>
<evidence type="ECO:0000256" key="1">
    <source>
        <dbReference type="SAM" id="Phobius"/>
    </source>
</evidence>
<dbReference type="EMBL" id="JAUSVP010000003">
    <property type="protein sequence ID" value="MDQ0446845.1"/>
    <property type="molecule type" value="Genomic_DNA"/>
</dbReference>
<keyword evidence="1" id="KW-0472">Membrane</keyword>
<keyword evidence="3" id="KW-1185">Reference proteome</keyword>
<dbReference type="Pfam" id="PF19660">
    <property type="entry name" value="DUF6163"/>
    <property type="match status" value="1"/>
</dbReference>
<reference evidence="2 3" key="1">
    <citation type="submission" date="2023-07" db="EMBL/GenBank/DDBJ databases">
        <title>Genomic Encyclopedia of Type Strains, Phase IV (KMG-IV): sequencing the most valuable type-strain genomes for metagenomic binning, comparative biology and taxonomic classification.</title>
        <authorList>
            <person name="Goeker M."/>
        </authorList>
    </citation>
    <scope>NUCLEOTIDE SEQUENCE [LARGE SCALE GENOMIC DNA]</scope>
    <source>
        <strain evidence="2 3">DSM 19013</strain>
    </source>
</reference>
<name>A0ABU0HYS8_9HYPH</name>
<evidence type="ECO:0000313" key="2">
    <source>
        <dbReference type="EMBL" id="MDQ0446845.1"/>
    </source>
</evidence>
<feature type="transmembrane region" description="Helical" evidence="1">
    <location>
        <begin position="103"/>
        <end position="123"/>
    </location>
</feature>
<evidence type="ECO:0008006" key="4">
    <source>
        <dbReference type="Google" id="ProtNLM"/>
    </source>
</evidence>
<dbReference type="Proteomes" id="UP001231124">
    <property type="component" value="Unassembled WGS sequence"/>
</dbReference>
<protein>
    <recommendedName>
        <fullName evidence="4">DoxX family protein</fullName>
    </recommendedName>
</protein>
<comment type="caution">
    <text evidence="2">The sequence shown here is derived from an EMBL/GenBank/DDBJ whole genome shotgun (WGS) entry which is preliminary data.</text>
</comment>
<feature type="transmembrane region" description="Helical" evidence="1">
    <location>
        <begin position="129"/>
        <end position="148"/>
    </location>
</feature>